<organism evidence="1 2">
    <name type="scientific">Neptunitalea chrysea</name>
    <dbReference type="NCBI Taxonomy" id="1647581"/>
    <lineage>
        <taxon>Bacteria</taxon>
        <taxon>Pseudomonadati</taxon>
        <taxon>Bacteroidota</taxon>
        <taxon>Flavobacteriia</taxon>
        <taxon>Flavobacteriales</taxon>
        <taxon>Flavobacteriaceae</taxon>
        <taxon>Neptunitalea</taxon>
    </lineage>
</organism>
<dbReference type="GO" id="GO:0005506">
    <property type="term" value="F:iron ion binding"/>
    <property type="evidence" value="ECO:0007669"/>
    <property type="project" value="InterPro"/>
</dbReference>
<dbReference type="AlphaFoldDB" id="A0A9W6B4V4"/>
<keyword evidence="2" id="KW-1185">Reference proteome</keyword>
<accession>A0A9W6B4V4</accession>
<dbReference type="GO" id="GO:0016702">
    <property type="term" value="F:oxidoreductase activity, acting on single donors with incorporation of molecular oxygen, incorporation of two atoms of oxygen"/>
    <property type="evidence" value="ECO:0007669"/>
    <property type="project" value="InterPro"/>
</dbReference>
<reference evidence="1" key="1">
    <citation type="submission" date="2022-07" db="EMBL/GenBank/DDBJ databases">
        <title>Taxonomy of Novel Oxalotrophic and Methylotrophic Bacteria.</title>
        <authorList>
            <person name="Sahin N."/>
            <person name="Tani A."/>
        </authorList>
    </citation>
    <scope>NUCLEOTIDE SEQUENCE</scope>
    <source>
        <strain evidence="1">AM327</strain>
    </source>
</reference>
<dbReference type="SUPFAM" id="SSF49482">
    <property type="entry name" value="Aromatic compound dioxygenase"/>
    <property type="match status" value="1"/>
</dbReference>
<dbReference type="Gene3D" id="2.60.130.10">
    <property type="entry name" value="Aromatic compound dioxygenase"/>
    <property type="match status" value="1"/>
</dbReference>
<name>A0A9W6B4V4_9FLAO</name>
<evidence type="ECO:0000313" key="1">
    <source>
        <dbReference type="EMBL" id="GLB52599.1"/>
    </source>
</evidence>
<protein>
    <submittedName>
        <fullName evidence="1">Uncharacterized protein</fullName>
    </submittedName>
</protein>
<dbReference type="EMBL" id="BRVP01000009">
    <property type="protein sequence ID" value="GLB52599.1"/>
    <property type="molecule type" value="Genomic_DNA"/>
</dbReference>
<dbReference type="InterPro" id="IPR015889">
    <property type="entry name" value="Intradiol_dOase_core"/>
</dbReference>
<proteinExistence type="predicted"/>
<sequence>MKRKDFLKGLGALGATIPVLSFTKTPVANIMDEPSNNDLLFDCTETPSETSGPYPTPNTVTTSTLVRTDITESTETGIPLTLTITISGISGSCGVVGS</sequence>
<evidence type="ECO:0000313" key="2">
    <source>
        <dbReference type="Proteomes" id="UP001143545"/>
    </source>
</evidence>
<comment type="caution">
    <text evidence="1">The sequence shown here is derived from an EMBL/GenBank/DDBJ whole genome shotgun (WGS) entry which is preliminary data.</text>
</comment>
<gene>
    <name evidence="1" type="ORF">NBRC110019_16390</name>
</gene>
<dbReference type="RefSeq" id="WP_281753978.1">
    <property type="nucleotide sequence ID" value="NZ_BRVP01000009.1"/>
</dbReference>
<dbReference type="Proteomes" id="UP001143545">
    <property type="component" value="Unassembled WGS sequence"/>
</dbReference>